<dbReference type="GO" id="GO:0016705">
    <property type="term" value="F:oxidoreductase activity, acting on paired donors, with incorporation or reduction of molecular oxygen"/>
    <property type="evidence" value="ECO:0007669"/>
    <property type="project" value="InterPro"/>
</dbReference>
<dbReference type="InterPro" id="IPR050121">
    <property type="entry name" value="Cytochrome_P450_monoxygenase"/>
</dbReference>
<dbReference type="OrthoDB" id="1470350at2759"/>
<comment type="caution">
    <text evidence="5">The sequence shown here is derived from an EMBL/GenBank/DDBJ whole genome shotgun (WGS) entry which is preliminary data.</text>
</comment>
<dbReference type="Gene3D" id="1.10.630.10">
    <property type="entry name" value="Cytochrome P450"/>
    <property type="match status" value="1"/>
</dbReference>
<dbReference type="GeneID" id="27722241"/>
<dbReference type="Proteomes" id="UP000028545">
    <property type="component" value="Unassembled WGS sequence"/>
</dbReference>
<keyword evidence="3 4" id="KW-0408">Iron</keyword>
<dbReference type="HOGENOM" id="CLU_001570_5_11_1"/>
<evidence type="ECO:0000256" key="1">
    <source>
        <dbReference type="ARBA" id="ARBA00022617"/>
    </source>
</evidence>
<feature type="binding site" description="axial binding residue" evidence="4">
    <location>
        <position position="437"/>
    </location>
    <ligand>
        <name>heme</name>
        <dbReference type="ChEBI" id="CHEBI:30413"/>
    </ligand>
    <ligandPart>
        <name>Fe</name>
        <dbReference type="ChEBI" id="CHEBI:18248"/>
    </ligandPart>
</feature>
<comment type="cofactor">
    <cofactor evidence="4">
        <name>heme</name>
        <dbReference type="ChEBI" id="CHEBI:30413"/>
    </cofactor>
</comment>
<proteinExistence type="predicted"/>
<dbReference type="VEuPathDB" id="FungiDB:SAPIO_CDS3169"/>
<evidence type="ECO:0000256" key="4">
    <source>
        <dbReference type="PIRSR" id="PIRSR602401-1"/>
    </source>
</evidence>
<protein>
    <submittedName>
        <fullName evidence="5">Cytochrome P450</fullName>
    </submittedName>
</protein>
<dbReference type="EMBL" id="JOWA01000088">
    <property type="protein sequence ID" value="KEZ44228.1"/>
    <property type="molecule type" value="Genomic_DNA"/>
</dbReference>
<dbReference type="FunFam" id="1.10.630.10:FF:000051">
    <property type="entry name" value="Cytochrome P450 monooxygenase (Fum15)"/>
    <property type="match status" value="1"/>
</dbReference>
<dbReference type="RefSeq" id="XP_016644027.1">
    <property type="nucleotide sequence ID" value="XM_016786021.1"/>
</dbReference>
<dbReference type="KEGG" id="sapo:SAPIO_CDS3169"/>
<dbReference type="GO" id="GO:0020037">
    <property type="term" value="F:heme binding"/>
    <property type="evidence" value="ECO:0007669"/>
    <property type="project" value="InterPro"/>
</dbReference>
<evidence type="ECO:0000313" key="6">
    <source>
        <dbReference type="Proteomes" id="UP000028545"/>
    </source>
</evidence>
<evidence type="ECO:0000256" key="2">
    <source>
        <dbReference type="ARBA" id="ARBA00022723"/>
    </source>
</evidence>
<dbReference type="GO" id="GO:0005506">
    <property type="term" value="F:iron ion binding"/>
    <property type="evidence" value="ECO:0007669"/>
    <property type="project" value="InterPro"/>
</dbReference>
<keyword evidence="1 4" id="KW-0349">Heme</keyword>
<dbReference type="AlphaFoldDB" id="A0A084GA66"/>
<dbReference type="InterPro" id="IPR002401">
    <property type="entry name" value="Cyt_P450_E_grp-I"/>
</dbReference>
<dbReference type="PRINTS" id="PR00385">
    <property type="entry name" value="P450"/>
</dbReference>
<evidence type="ECO:0000313" key="5">
    <source>
        <dbReference type="EMBL" id="KEZ44228.1"/>
    </source>
</evidence>
<dbReference type="SUPFAM" id="SSF48264">
    <property type="entry name" value="Cytochrome P450"/>
    <property type="match status" value="1"/>
</dbReference>
<name>A0A084GA66_PSEDA</name>
<dbReference type="OMA" id="WKHQRRT"/>
<dbReference type="InterPro" id="IPR036396">
    <property type="entry name" value="Cyt_P450_sf"/>
</dbReference>
<dbReference type="GO" id="GO:0004497">
    <property type="term" value="F:monooxygenase activity"/>
    <property type="evidence" value="ECO:0007669"/>
    <property type="project" value="InterPro"/>
</dbReference>
<accession>A0A084GA66</accession>
<dbReference type="PANTHER" id="PTHR24305">
    <property type="entry name" value="CYTOCHROME P450"/>
    <property type="match status" value="1"/>
</dbReference>
<keyword evidence="6" id="KW-1185">Reference proteome</keyword>
<reference evidence="5 6" key="1">
    <citation type="journal article" date="2014" name="Genome Announc.">
        <title>Draft genome sequence of the pathogenic fungus Scedosporium apiospermum.</title>
        <authorList>
            <person name="Vandeputte P."/>
            <person name="Ghamrawi S."/>
            <person name="Rechenmann M."/>
            <person name="Iltis A."/>
            <person name="Giraud S."/>
            <person name="Fleury M."/>
            <person name="Thornton C."/>
            <person name="Delhaes L."/>
            <person name="Meyer W."/>
            <person name="Papon N."/>
            <person name="Bouchara J.P."/>
        </authorList>
    </citation>
    <scope>NUCLEOTIDE SEQUENCE [LARGE SCALE GENOMIC DNA]</scope>
    <source>
        <strain evidence="5 6">IHEM 14462</strain>
    </source>
</reference>
<dbReference type="PRINTS" id="PR00463">
    <property type="entry name" value="EP450I"/>
</dbReference>
<dbReference type="CDD" id="cd11069">
    <property type="entry name" value="CYP_FUM15-like"/>
    <property type="match status" value="1"/>
</dbReference>
<evidence type="ECO:0000256" key="3">
    <source>
        <dbReference type="ARBA" id="ARBA00023004"/>
    </source>
</evidence>
<organism evidence="5 6">
    <name type="scientific">Pseudallescheria apiosperma</name>
    <name type="common">Scedosporium apiospermum</name>
    <dbReference type="NCBI Taxonomy" id="563466"/>
    <lineage>
        <taxon>Eukaryota</taxon>
        <taxon>Fungi</taxon>
        <taxon>Dikarya</taxon>
        <taxon>Ascomycota</taxon>
        <taxon>Pezizomycotina</taxon>
        <taxon>Sordariomycetes</taxon>
        <taxon>Hypocreomycetidae</taxon>
        <taxon>Microascales</taxon>
        <taxon>Microascaceae</taxon>
        <taxon>Scedosporium</taxon>
    </lineage>
</organism>
<dbReference type="Pfam" id="PF00067">
    <property type="entry name" value="p450"/>
    <property type="match status" value="1"/>
</dbReference>
<dbReference type="InterPro" id="IPR001128">
    <property type="entry name" value="Cyt_P450"/>
</dbReference>
<sequence>MVNGISPRHVYEVFRRISDDPSGAPMLDWATNIPNDGLIRYKVPLNQERLLLTNSKALSEVLVTRNYDFEKPGLIRWSLGRILGNGILMAEGDEHKRQRKNLMPAFSFRHIKDLYSVFWNKAQESAQAMMDQIRVDAAKAGADEKAGFTNPTAVLEIGDWASRATLDIIGLAGLGRDFHAIQDPNNHLSKMYQDVFKPSKQARLMNLLNLVLPGWVVTNLPIKRNGDVRQASAFIRQVCRDLVREKKEKFARKELTDIDILSVAIESGGFSEDDLVNQLMTFLAAGHETTASAMQWAIYMMCLHPDVQTRLRKEVRENLPSIESHQDITALDIDHLPYLNAVCNEVLRYYSPVPLTLRQAAVDTTILDQKVPKGTMIVLCPFAINRHMSLWGEDAGRFNPDRWLSKKGEDASAATVGSGGASSNYAFLTFLHGPRSCIGQAFAKAEFACLLASWVGRFEFELKNKEEYDEKNMIIKGGVTARPANGLWVHAKVLDGW</sequence>
<gene>
    <name evidence="5" type="ORF">SAPIO_CDS3169</name>
</gene>
<keyword evidence="2 4" id="KW-0479">Metal-binding</keyword>
<dbReference type="PANTHER" id="PTHR24305:SF227">
    <property type="entry name" value="P450, PUTATIVE (EUROFUNG)-RELATED"/>
    <property type="match status" value="1"/>
</dbReference>